<dbReference type="GO" id="GO:0006629">
    <property type="term" value="P:lipid metabolic process"/>
    <property type="evidence" value="ECO:0007669"/>
    <property type="project" value="InterPro"/>
</dbReference>
<organism evidence="2 3">
    <name type="scientific">Coemansia spiralis</name>
    <dbReference type="NCBI Taxonomy" id="417178"/>
    <lineage>
        <taxon>Eukaryota</taxon>
        <taxon>Fungi</taxon>
        <taxon>Fungi incertae sedis</taxon>
        <taxon>Zoopagomycota</taxon>
        <taxon>Kickxellomycotina</taxon>
        <taxon>Kickxellomycetes</taxon>
        <taxon>Kickxellales</taxon>
        <taxon>Kickxellaceae</taxon>
        <taxon>Coemansia</taxon>
    </lineage>
</organism>
<dbReference type="Proteomes" id="UP001151518">
    <property type="component" value="Unassembled WGS sequence"/>
</dbReference>
<dbReference type="Pfam" id="PF01764">
    <property type="entry name" value="Lipase_3"/>
    <property type="match status" value="1"/>
</dbReference>
<dbReference type="SUPFAM" id="SSF53474">
    <property type="entry name" value="alpha/beta-Hydrolases"/>
    <property type="match status" value="1"/>
</dbReference>
<feature type="domain" description="Fungal lipase-type" evidence="1">
    <location>
        <begin position="190"/>
        <end position="326"/>
    </location>
</feature>
<dbReference type="EMBL" id="JANBTW010000095">
    <property type="protein sequence ID" value="KAJ2671783.1"/>
    <property type="molecule type" value="Genomic_DNA"/>
</dbReference>
<dbReference type="InterPro" id="IPR051218">
    <property type="entry name" value="Sec_MonoDiacylglyc_Lipase"/>
</dbReference>
<proteinExistence type="predicted"/>
<name>A0A9W8KVS3_9FUNG</name>
<reference evidence="2" key="1">
    <citation type="submission" date="2022-07" db="EMBL/GenBank/DDBJ databases">
        <title>Phylogenomic reconstructions and comparative analyses of Kickxellomycotina fungi.</title>
        <authorList>
            <person name="Reynolds N.K."/>
            <person name="Stajich J.E."/>
            <person name="Barry K."/>
            <person name="Grigoriev I.V."/>
            <person name="Crous P."/>
            <person name="Smith M.E."/>
        </authorList>
    </citation>
    <scope>NUCLEOTIDE SEQUENCE</scope>
    <source>
        <strain evidence="2">NRRL 3115</strain>
    </source>
</reference>
<dbReference type="Gene3D" id="3.40.50.1820">
    <property type="entry name" value="alpha/beta hydrolase"/>
    <property type="match status" value="1"/>
</dbReference>
<dbReference type="CDD" id="cd00519">
    <property type="entry name" value="Lipase_3"/>
    <property type="match status" value="1"/>
</dbReference>
<dbReference type="OrthoDB" id="438440at2759"/>
<comment type="caution">
    <text evidence="2">The sequence shown here is derived from an EMBL/GenBank/DDBJ whole genome shotgun (WGS) entry which is preliminary data.</text>
</comment>
<gene>
    <name evidence="2" type="ORF">GGI25_005376</name>
</gene>
<evidence type="ECO:0000259" key="1">
    <source>
        <dbReference type="Pfam" id="PF01764"/>
    </source>
</evidence>
<dbReference type="PANTHER" id="PTHR45856">
    <property type="entry name" value="ALPHA/BETA-HYDROLASES SUPERFAMILY PROTEIN"/>
    <property type="match status" value="1"/>
</dbReference>
<dbReference type="InterPro" id="IPR002921">
    <property type="entry name" value="Fungal_lipase-type"/>
</dbReference>
<dbReference type="PANTHER" id="PTHR45856:SF24">
    <property type="entry name" value="FUNGAL LIPASE-LIKE DOMAIN-CONTAINING PROTEIN"/>
    <property type="match status" value="1"/>
</dbReference>
<evidence type="ECO:0000313" key="2">
    <source>
        <dbReference type="EMBL" id="KAJ2671783.1"/>
    </source>
</evidence>
<protein>
    <recommendedName>
        <fullName evidence="1">Fungal lipase-type domain-containing protein</fullName>
    </recommendedName>
</protein>
<evidence type="ECO:0000313" key="3">
    <source>
        <dbReference type="Proteomes" id="UP001151518"/>
    </source>
</evidence>
<accession>A0A9W8KVS3</accession>
<dbReference type="AlphaFoldDB" id="A0A9W8KVS3"/>
<sequence>MEYEKILDSPLPDLTIGVRDGNLMYTRPEQLLKRRACRCYKIRTESYGMHFVRTIKSMIVETIPPLSRHISKKTQNLNNRLMKKLDGFFMLLRSVFSLTIPFVALAQDLDVIPGKIYSGNETKPYLDVMDKYMSLAEVSYYFLHQGGGFSCGPACEVPTLQNVVLNTTWHSPNPVSDGFIAINPADKEIYVAWAGTRRIRSAFVDSVAIFADYPTGIAGALVHEGFYESTRAAYPYILKNIRSAAEDYPNYKIIFLGHSLGGANAVLSALMFARDNEYIKDRIRVWTFGEPRVGNRPFAEYYTQVLGNQTYRITYQADIVPHLPPWQIFGYQHHPLEIHIINKAGDFYACQNTVREDLDGAYRWPTIDTGVADHVDYFGKPDIARFDPLIEW</sequence>
<dbReference type="InterPro" id="IPR029058">
    <property type="entry name" value="AB_hydrolase_fold"/>
</dbReference>